<feature type="domain" description="Palmitoyltransferase DHHC" evidence="13">
    <location>
        <begin position="121"/>
        <end position="246"/>
    </location>
</feature>
<evidence type="ECO:0000256" key="2">
    <source>
        <dbReference type="ARBA" id="ARBA00008574"/>
    </source>
</evidence>
<feature type="transmembrane region" description="Helical" evidence="11">
    <location>
        <begin position="65"/>
        <end position="88"/>
    </location>
</feature>
<evidence type="ECO:0000256" key="4">
    <source>
        <dbReference type="ARBA" id="ARBA00022692"/>
    </source>
</evidence>
<comment type="similarity">
    <text evidence="2 11">Belongs to the DHHC palmitoyltransferase family.</text>
</comment>
<comment type="subcellular location">
    <subcellularLocation>
        <location evidence="1">Endomembrane system</location>
        <topology evidence="1">Multi-pass membrane protein</topology>
    </subcellularLocation>
</comment>
<comment type="domain">
    <text evidence="11">The DHHC domain is required for palmitoyltransferase activity.</text>
</comment>
<evidence type="ECO:0000256" key="12">
    <source>
        <dbReference type="SAM" id="MobiDB-lite"/>
    </source>
</evidence>
<dbReference type="InterPro" id="IPR001594">
    <property type="entry name" value="Palmitoyltrfase_DHHC"/>
</dbReference>
<dbReference type="PANTHER" id="PTHR22883:SF43">
    <property type="entry name" value="PALMITOYLTRANSFERASE APP"/>
    <property type="match status" value="1"/>
</dbReference>
<comment type="caution">
    <text evidence="14">The sequence shown here is derived from an EMBL/GenBank/DDBJ whole genome shotgun (WGS) entry which is preliminary data.</text>
</comment>
<keyword evidence="4 11" id="KW-0812">Transmembrane</keyword>
<evidence type="ECO:0000256" key="1">
    <source>
        <dbReference type="ARBA" id="ARBA00004127"/>
    </source>
</evidence>
<dbReference type="InterPro" id="IPR039859">
    <property type="entry name" value="PFA4/ZDH16/20/ERF2-like"/>
</dbReference>
<dbReference type="Proteomes" id="UP001489004">
    <property type="component" value="Unassembled WGS sequence"/>
</dbReference>
<reference evidence="14 15" key="1">
    <citation type="journal article" date="2024" name="Nat. Commun.">
        <title>Phylogenomics reveals the evolutionary origins of lichenization in chlorophyte algae.</title>
        <authorList>
            <person name="Puginier C."/>
            <person name="Libourel C."/>
            <person name="Otte J."/>
            <person name="Skaloud P."/>
            <person name="Haon M."/>
            <person name="Grisel S."/>
            <person name="Petersen M."/>
            <person name="Berrin J.G."/>
            <person name="Delaux P.M."/>
            <person name="Dal Grande F."/>
            <person name="Keller J."/>
        </authorList>
    </citation>
    <scope>NUCLEOTIDE SEQUENCE [LARGE SCALE GENOMIC DNA]</scope>
    <source>
        <strain evidence="14 15">SAG 2043</strain>
    </source>
</reference>
<evidence type="ECO:0000256" key="5">
    <source>
        <dbReference type="ARBA" id="ARBA00022989"/>
    </source>
</evidence>
<keyword evidence="8" id="KW-0449">Lipoprotein</keyword>
<keyword evidence="6 11" id="KW-0472">Membrane</keyword>
<comment type="catalytic activity">
    <reaction evidence="10 11">
        <text>L-cysteinyl-[protein] + hexadecanoyl-CoA = S-hexadecanoyl-L-cysteinyl-[protein] + CoA</text>
        <dbReference type="Rhea" id="RHEA:36683"/>
        <dbReference type="Rhea" id="RHEA-COMP:10131"/>
        <dbReference type="Rhea" id="RHEA-COMP:11032"/>
        <dbReference type="ChEBI" id="CHEBI:29950"/>
        <dbReference type="ChEBI" id="CHEBI:57287"/>
        <dbReference type="ChEBI" id="CHEBI:57379"/>
        <dbReference type="ChEBI" id="CHEBI:74151"/>
        <dbReference type="EC" id="2.3.1.225"/>
    </reaction>
</comment>
<evidence type="ECO:0000256" key="9">
    <source>
        <dbReference type="ARBA" id="ARBA00023315"/>
    </source>
</evidence>
<feature type="compositionally biased region" description="Polar residues" evidence="12">
    <location>
        <begin position="318"/>
        <end position="330"/>
    </location>
</feature>
<keyword evidence="15" id="KW-1185">Reference proteome</keyword>
<dbReference type="EC" id="2.3.1.225" evidence="11"/>
<evidence type="ECO:0000313" key="15">
    <source>
        <dbReference type="Proteomes" id="UP001489004"/>
    </source>
</evidence>
<proteinExistence type="inferred from homology"/>
<keyword evidence="9 11" id="KW-0012">Acyltransferase</keyword>
<dbReference type="GO" id="GO:0019706">
    <property type="term" value="F:protein-cysteine S-palmitoyltransferase activity"/>
    <property type="evidence" value="ECO:0007669"/>
    <property type="project" value="UniProtKB-EC"/>
</dbReference>
<dbReference type="EMBL" id="JALJOR010000002">
    <property type="protein sequence ID" value="KAK9823357.1"/>
    <property type="molecule type" value="Genomic_DNA"/>
</dbReference>
<keyword evidence="5 11" id="KW-1133">Transmembrane helix</keyword>
<evidence type="ECO:0000256" key="10">
    <source>
        <dbReference type="ARBA" id="ARBA00048048"/>
    </source>
</evidence>
<keyword evidence="3 11" id="KW-0808">Transferase</keyword>
<dbReference type="AlphaFoldDB" id="A0AAW1QPK7"/>
<feature type="region of interest" description="Disordered" evidence="12">
    <location>
        <begin position="295"/>
        <end position="330"/>
    </location>
</feature>
<sequence length="455" mass="49057">MPKPRQQTEPRRRGVNTGLHWSFCGGRIIVGPDGYSILGSLFMICAPCGVFFAFVAPHIGRDISWAVVAVIGVNVVVSVITLLITALLDPGFIPRKPLDDTELGARPPTKEYQVNGYTVTTKWCTTCNHYRPPRCSHCAVCDNCVRKFDHHCPWVGTCIGERNYRFFLVFVYSTTSLCFLVFAFCLVRLIWIADHEGGGAVHAIKREPAALALMIYIFLSFWFVGGLSSFHTYLTSSNSTTYEHFRSRHTRAGNPYNVGCPRNWAQVCFTPVAARIQAGEDAGKESELALPAGVSMQPAGDEQEPTNGPPRPPLARLQTAQGGLSRRGSQPIQDDLLTAAARASLEARNGISSREIDVAHINGPSSPAVEPRLPSDGPIAHELVVKGSGERVEPSGSGHAFKHSRGSGAHDDVKPPTSASNGNGAQHSGRRSLPADQDSAPASLADQNGLGRAAL</sequence>
<dbReference type="Pfam" id="PF01529">
    <property type="entry name" value="DHHC"/>
    <property type="match status" value="1"/>
</dbReference>
<evidence type="ECO:0000313" key="14">
    <source>
        <dbReference type="EMBL" id="KAK9823357.1"/>
    </source>
</evidence>
<feature type="transmembrane region" description="Helical" evidence="11">
    <location>
        <begin position="211"/>
        <end position="234"/>
    </location>
</feature>
<name>A0AAW1QPK7_9CHLO</name>
<evidence type="ECO:0000256" key="8">
    <source>
        <dbReference type="ARBA" id="ARBA00023288"/>
    </source>
</evidence>
<evidence type="ECO:0000256" key="6">
    <source>
        <dbReference type="ARBA" id="ARBA00023136"/>
    </source>
</evidence>
<accession>A0AAW1QPK7</accession>
<dbReference type="GO" id="GO:0006612">
    <property type="term" value="P:protein targeting to membrane"/>
    <property type="evidence" value="ECO:0007669"/>
    <property type="project" value="TreeGrafter"/>
</dbReference>
<dbReference type="GO" id="GO:0005783">
    <property type="term" value="C:endoplasmic reticulum"/>
    <property type="evidence" value="ECO:0007669"/>
    <property type="project" value="TreeGrafter"/>
</dbReference>
<feature type="region of interest" description="Disordered" evidence="12">
    <location>
        <begin position="356"/>
        <end position="455"/>
    </location>
</feature>
<gene>
    <name evidence="14" type="ORF">WJX72_002144</name>
</gene>
<dbReference type="PROSITE" id="PS50216">
    <property type="entry name" value="DHHC"/>
    <property type="match status" value="1"/>
</dbReference>
<keyword evidence="7" id="KW-0564">Palmitate</keyword>
<protein>
    <recommendedName>
        <fullName evidence="11">S-acyltransferase</fullName>
        <ecNumber evidence="11">2.3.1.225</ecNumber>
    </recommendedName>
    <alternativeName>
        <fullName evidence="11">Palmitoyltransferase</fullName>
    </alternativeName>
</protein>
<evidence type="ECO:0000256" key="11">
    <source>
        <dbReference type="RuleBase" id="RU079119"/>
    </source>
</evidence>
<evidence type="ECO:0000256" key="3">
    <source>
        <dbReference type="ARBA" id="ARBA00022679"/>
    </source>
</evidence>
<evidence type="ECO:0000256" key="7">
    <source>
        <dbReference type="ARBA" id="ARBA00023139"/>
    </source>
</evidence>
<dbReference type="GO" id="GO:0005794">
    <property type="term" value="C:Golgi apparatus"/>
    <property type="evidence" value="ECO:0007669"/>
    <property type="project" value="TreeGrafter"/>
</dbReference>
<feature type="transmembrane region" description="Helical" evidence="11">
    <location>
        <begin position="37"/>
        <end position="59"/>
    </location>
</feature>
<feature type="transmembrane region" description="Helical" evidence="11">
    <location>
        <begin position="166"/>
        <end position="191"/>
    </location>
</feature>
<organism evidence="14 15">
    <name type="scientific">[Myrmecia] bisecta</name>
    <dbReference type="NCBI Taxonomy" id="41462"/>
    <lineage>
        <taxon>Eukaryota</taxon>
        <taxon>Viridiplantae</taxon>
        <taxon>Chlorophyta</taxon>
        <taxon>core chlorophytes</taxon>
        <taxon>Trebouxiophyceae</taxon>
        <taxon>Trebouxiales</taxon>
        <taxon>Trebouxiaceae</taxon>
        <taxon>Myrmecia</taxon>
    </lineage>
</organism>
<dbReference type="PANTHER" id="PTHR22883">
    <property type="entry name" value="ZINC FINGER DHHC DOMAIN CONTAINING PROTEIN"/>
    <property type="match status" value="1"/>
</dbReference>
<feature type="compositionally biased region" description="Polar residues" evidence="12">
    <location>
        <begin position="417"/>
        <end position="426"/>
    </location>
</feature>
<evidence type="ECO:0000259" key="13">
    <source>
        <dbReference type="Pfam" id="PF01529"/>
    </source>
</evidence>